<sequence>MTLRLRRTRPARVRLVNRRAGCGAHRRAAGGGNQRLGDRCGHGLGCRQITEVLQHKQRARAEGGAAALDQLLGGLKDGGPGELELGHHAGDAVPARIQMFYVVEDALQILVVGVRRRLLGLHDTQDPGAFAVQADRHDGLRAIQQPGQKGGADTEAFDDGQPDAGTVALEVLGEEVQVVGPGGVDLGGDDVVDAGHAGDGAIGEALGELCPDVVFADRRSRAQLREDLHGGHAHPGCAQVLEDAAHARTVSN</sequence>
<protein>
    <submittedName>
        <fullName evidence="1">Uncharacterized protein</fullName>
    </submittedName>
</protein>
<dbReference type="Proteomes" id="UP000056209">
    <property type="component" value="Unassembled WGS sequence"/>
</dbReference>
<accession>A0A117DPI8</accession>
<gene>
    <name evidence="1" type="ORF">DEIGR_310041</name>
</gene>
<keyword evidence="2" id="KW-1185">Reference proteome</keyword>
<proteinExistence type="predicted"/>
<evidence type="ECO:0000313" key="1">
    <source>
        <dbReference type="EMBL" id="GAQ23522.1"/>
    </source>
</evidence>
<comment type="caution">
    <text evidence="1">The sequence shown here is derived from an EMBL/GenBank/DDBJ whole genome shotgun (WGS) entry which is preliminary data.</text>
</comment>
<reference evidence="2" key="1">
    <citation type="submission" date="2015-11" db="EMBL/GenBank/DDBJ databases">
        <title>Draft Genome Sequence of the Radioresistant Bacterium Deinococcus grandis, Isolated from Freshwater Fish in Japan.</title>
        <authorList>
            <person name="Satoh K."/>
            <person name="Onodera T."/>
            <person name="Omoso K."/>
            <person name="Takeda-Yano K."/>
            <person name="Katayama T."/>
            <person name="Oono Y."/>
            <person name="Narumi I."/>
        </authorList>
    </citation>
    <scope>NUCLEOTIDE SEQUENCE [LARGE SCALE GENOMIC DNA]</scope>
    <source>
        <strain evidence="2">ATCC 43672</strain>
    </source>
</reference>
<evidence type="ECO:0000313" key="2">
    <source>
        <dbReference type="Proteomes" id="UP000056209"/>
    </source>
</evidence>
<dbReference type="EMBL" id="BCMS01000003">
    <property type="protein sequence ID" value="GAQ23522.1"/>
    <property type="molecule type" value="Genomic_DNA"/>
</dbReference>
<dbReference type="AlphaFoldDB" id="A0A117DPI8"/>
<organism evidence="1 2">
    <name type="scientific">Deinococcus grandis</name>
    <dbReference type="NCBI Taxonomy" id="57498"/>
    <lineage>
        <taxon>Bacteria</taxon>
        <taxon>Thermotogati</taxon>
        <taxon>Deinococcota</taxon>
        <taxon>Deinococci</taxon>
        <taxon>Deinococcales</taxon>
        <taxon>Deinococcaceae</taxon>
        <taxon>Deinococcus</taxon>
    </lineage>
</organism>
<name>A0A117DPI8_9DEIO</name>